<proteinExistence type="predicted"/>
<reference evidence="1 2" key="1">
    <citation type="journal article" date="2021" name="Front. Genet.">
        <title>Chromosome-Level Genome Assembly Reveals Significant Gene Expansion in the Toll and IMD Signaling Pathways of Dendrolimus kikuchii.</title>
        <authorList>
            <person name="Zhou J."/>
            <person name="Wu P."/>
            <person name="Xiong Z."/>
            <person name="Liu N."/>
            <person name="Zhao N."/>
            <person name="Ji M."/>
            <person name="Qiu Y."/>
            <person name="Yang B."/>
        </authorList>
    </citation>
    <scope>NUCLEOTIDE SEQUENCE [LARGE SCALE GENOMIC DNA]</scope>
    <source>
        <strain evidence="1">Ann1</strain>
    </source>
</reference>
<name>A0ACC1DF46_9NEOP</name>
<dbReference type="Proteomes" id="UP000824533">
    <property type="component" value="Linkage Group LG03"/>
</dbReference>
<keyword evidence="2" id="KW-1185">Reference proteome</keyword>
<accession>A0ACC1DF46</accession>
<evidence type="ECO:0000313" key="2">
    <source>
        <dbReference type="Proteomes" id="UP000824533"/>
    </source>
</evidence>
<dbReference type="EMBL" id="CM034389">
    <property type="protein sequence ID" value="KAJ0182573.1"/>
    <property type="molecule type" value="Genomic_DNA"/>
</dbReference>
<evidence type="ECO:0000313" key="1">
    <source>
        <dbReference type="EMBL" id="KAJ0182573.1"/>
    </source>
</evidence>
<comment type="caution">
    <text evidence="1">The sequence shown here is derived from an EMBL/GenBank/DDBJ whole genome shotgun (WGS) entry which is preliminary data.</text>
</comment>
<sequence length="233" mass="26041">MYVCIYVCMYVCMLVYIISNVLDSGNTPTKVITVDSYSIEHKSKFLRKESVEIKLYYESFCPDCRKFVTGSLVPTVEKLSVYLDIKLYPYGNAQTNETNGHYTFECQHGPAECYGNMLDACAIDLLGNITKTVFFSGCMMRNNQSGRGSDDTAADSCGKAMDIDSEPIKQCAKSNKGVQLLKFYGEESKKVGFKYVPYILINGAVNDGENFMRDICAAFNDPPPPCKQYSVSK</sequence>
<gene>
    <name evidence="1" type="ORF">K1T71_001942</name>
</gene>
<protein>
    <submittedName>
        <fullName evidence="1">Uncharacterized protein</fullName>
    </submittedName>
</protein>
<organism evidence="1 2">
    <name type="scientific">Dendrolimus kikuchii</name>
    <dbReference type="NCBI Taxonomy" id="765133"/>
    <lineage>
        <taxon>Eukaryota</taxon>
        <taxon>Metazoa</taxon>
        <taxon>Ecdysozoa</taxon>
        <taxon>Arthropoda</taxon>
        <taxon>Hexapoda</taxon>
        <taxon>Insecta</taxon>
        <taxon>Pterygota</taxon>
        <taxon>Neoptera</taxon>
        <taxon>Endopterygota</taxon>
        <taxon>Lepidoptera</taxon>
        <taxon>Glossata</taxon>
        <taxon>Ditrysia</taxon>
        <taxon>Bombycoidea</taxon>
        <taxon>Lasiocampidae</taxon>
        <taxon>Dendrolimus</taxon>
    </lineage>
</organism>